<evidence type="ECO:0000256" key="3">
    <source>
        <dbReference type="ARBA" id="ARBA00022833"/>
    </source>
</evidence>
<evidence type="ECO:0000313" key="12">
    <source>
        <dbReference type="Proteomes" id="UP000504638"/>
    </source>
</evidence>
<keyword evidence="7" id="KW-0539">Nucleus</keyword>
<dbReference type="InterPro" id="IPR036864">
    <property type="entry name" value="Zn2-C6_fun-type_DNA-bd_sf"/>
</dbReference>
<keyword evidence="9" id="KW-1133">Transmembrane helix</keyword>
<feature type="region of interest" description="Disordered" evidence="8">
    <location>
        <begin position="96"/>
        <end position="131"/>
    </location>
</feature>
<dbReference type="CDD" id="cd12148">
    <property type="entry name" value="fungal_TF_MHR"/>
    <property type="match status" value="1"/>
</dbReference>
<evidence type="ECO:0000256" key="5">
    <source>
        <dbReference type="ARBA" id="ARBA00023125"/>
    </source>
</evidence>
<dbReference type="Gene3D" id="4.10.240.10">
    <property type="entry name" value="Zn(2)-C6 fungal-type DNA-binding domain"/>
    <property type="match status" value="1"/>
</dbReference>
<dbReference type="Pfam" id="PF04082">
    <property type="entry name" value="Fungal_trans"/>
    <property type="match status" value="1"/>
</dbReference>
<dbReference type="GO" id="GO:0001216">
    <property type="term" value="F:DNA-binding transcription activator activity"/>
    <property type="evidence" value="ECO:0007669"/>
    <property type="project" value="UniProtKB-ARBA"/>
</dbReference>
<feature type="domain" description="Zn(2)-C6 fungal-type" evidence="10">
    <location>
        <begin position="33"/>
        <end position="66"/>
    </location>
</feature>
<dbReference type="PANTHER" id="PTHR31845:SF21">
    <property type="entry name" value="REGULATORY PROTEIN LEU3"/>
    <property type="match status" value="1"/>
</dbReference>
<evidence type="ECO:0000256" key="6">
    <source>
        <dbReference type="ARBA" id="ARBA00023163"/>
    </source>
</evidence>
<dbReference type="CDD" id="cd00067">
    <property type="entry name" value="GAL4"/>
    <property type="match status" value="1"/>
</dbReference>
<dbReference type="GO" id="GO:0000976">
    <property type="term" value="F:transcription cis-regulatory region binding"/>
    <property type="evidence" value="ECO:0007669"/>
    <property type="project" value="TreeGrafter"/>
</dbReference>
<evidence type="ECO:0000256" key="9">
    <source>
        <dbReference type="SAM" id="Phobius"/>
    </source>
</evidence>
<dbReference type="SMART" id="SM00066">
    <property type="entry name" value="GAL4"/>
    <property type="match status" value="1"/>
</dbReference>
<name>A0A6G1GFA9_9PEZI</name>
<keyword evidence="12" id="KW-1185">Reference proteome</keyword>
<dbReference type="PROSITE" id="PS50048">
    <property type="entry name" value="ZN2_CY6_FUNGAL_2"/>
    <property type="match status" value="1"/>
</dbReference>
<reference evidence="11 13" key="1">
    <citation type="submission" date="2020-01" db="EMBL/GenBank/DDBJ databases">
        <authorList>
            <consortium name="DOE Joint Genome Institute"/>
            <person name="Haridas S."/>
            <person name="Albert R."/>
            <person name="Binder M."/>
            <person name="Bloem J."/>
            <person name="Labutti K."/>
            <person name="Salamov A."/>
            <person name="Andreopoulos B."/>
            <person name="Baker S.E."/>
            <person name="Barry K."/>
            <person name="Bills G."/>
            <person name="Bluhm B.H."/>
            <person name="Cannon C."/>
            <person name="Castanera R."/>
            <person name="Culley D.E."/>
            <person name="Daum C."/>
            <person name="Ezra D."/>
            <person name="Gonzalez J.B."/>
            <person name="Henrissat B."/>
            <person name="Kuo A."/>
            <person name="Liang C."/>
            <person name="Lipzen A."/>
            <person name="Lutzoni F."/>
            <person name="Magnuson J."/>
            <person name="Mondo S."/>
            <person name="Nolan M."/>
            <person name="Ohm R."/>
            <person name="Pangilinan J."/>
            <person name="Park H.-J."/>
            <person name="Ramirez L."/>
            <person name="Alfaro M."/>
            <person name="Sun H."/>
            <person name="Tritt A."/>
            <person name="Yoshinaga Y."/>
            <person name="Zwiers L.-H."/>
            <person name="Turgeon B.G."/>
            <person name="Goodwin S.B."/>
            <person name="Spatafora J.W."/>
            <person name="Crous P.W."/>
            <person name="Grigoriev I.V."/>
        </authorList>
    </citation>
    <scope>NUCLEOTIDE SEQUENCE</scope>
    <source>
        <strain evidence="11 13">CBS 781.70</strain>
    </source>
</reference>
<evidence type="ECO:0000313" key="13">
    <source>
        <dbReference type="RefSeq" id="XP_033538171.1"/>
    </source>
</evidence>
<proteinExistence type="predicted"/>
<accession>A0A6G1GFA9</accession>
<feature type="region of interest" description="Disordered" evidence="8">
    <location>
        <begin position="1"/>
        <end position="32"/>
    </location>
</feature>
<keyword evidence="3" id="KW-0862">Zinc</keyword>
<evidence type="ECO:0000256" key="2">
    <source>
        <dbReference type="ARBA" id="ARBA00022723"/>
    </source>
</evidence>
<dbReference type="GeneID" id="54416053"/>
<dbReference type="RefSeq" id="XP_033538171.1">
    <property type="nucleotide sequence ID" value="XM_033675483.1"/>
</dbReference>
<dbReference type="Proteomes" id="UP000504638">
    <property type="component" value="Unplaced"/>
</dbReference>
<dbReference type="GO" id="GO:0008270">
    <property type="term" value="F:zinc ion binding"/>
    <property type="evidence" value="ECO:0007669"/>
    <property type="project" value="InterPro"/>
</dbReference>
<comment type="subcellular location">
    <subcellularLocation>
        <location evidence="1">Nucleus</location>
    </subcellularLocation>
</comment>
<dbReference type="Pfam" id="PF00172">
    <property type="entry name" value="Zn_clus"/>
    <property type="match status" value="1"/>
</dbReference>
<feature type="transmembrane region" description="Helical" evidence="9">
    <location>
        <begin position="487"/>
        <end position="509"/>
    </location>
</feature>
<keyword evidence="2" id="KW-0479">Metal-binding</keyword>
<feature type="non-terminal residue" evidence="11">
    <location>
        <position position="622"/>
    </location>
</feature>
<evidence type="ECO:0000256" key="4">
    <source>
        <dbReference type="ARBA" id="ARBA00023015"/>
    </source>
</evidence>
<reference evidence="13" key="3">
    <citation type="submission" date="2025-04" db="UniProtKB">
        <authorList>
            <consortium name="RefSeq"/>
        </authorList>
    </citation>
    <scope>IDENTIFICATION</scope>
    <source>
        <strain evidence="13">CBS 781.70</strain>
    </source>
</reference>
<evidence type="ECO:0000259" key="10">
    <source>
        <dbReference type="PROSITE" id="PS50048"/>
    </source>
</evidence>
<dbReference type="GO" id="GO:0000981">
    <property type="term" value="F:DNA-binding transcription factor activity, RNA polymerase II-specific"/>
    <property type="evidence" value="ECO:0007669"/>
    <property type="project" value="InterPro"/>
</dbReference>
<dbReference type="PROSITE" id="PS00463">
    <property type="entry name" value="ZN2_CY6_FUNGAL_1"/>
    <property type="match status" value="1"/>
</dbReference>
<dbReference type="InterPro" id="IPR001138">
    <property type="entry name" value="Zn2Cys6_DnaBD"/>
</dbReference>
<keyword evidence="6" id="KW-0804">Transcription</keyword>
<dbReference type="SUPFAM" id="SSF57701">
    <property type="entry name" value="Zn2/Cys6 DNA-binding domain"/>
    <property type="match status" value="1"/>
</dbReference>
<protein>
    <recommendedName>
        <fullName evidence="10">Zn(2)-C6 fungal-type domain-containing protein</fullName>
    </recommendedName>
</protein>
<dbReference type="InterPro" id="IPR051089">
    <property type="entry name" value="prtT"/>
</dbReference>
<gene>
    <name evidence="11 13" type="ORF">P152DRAFT_369526</name>
</gene>
<dbReference type="FunFam" id="4.10.240.10:FF:000003">
    <property type="entry name" value="C6 transcription factor (Leu3)"/>
    <property type="match status" value="1"/>
</dbReference>
<evidence type="ECO:0000256" key="7">
    <source>
        <dbReference type="ARBA" id="ARBA00023242"/>
    </source>
</evidence>
<evidence type="ECO:0000256" key="8">
    <source>
        <dbReference type="SAM" id="MobiDB-lite"/>
    </source>
</evidence>
<feature type="non-terminal residue" evidence="11">
    <location>
        <position position="1"/>
    </location>
</feature>
<dbReference type="EMBL" id="ML975150">
    <property type="protein sequence ID" value="KAF1816540.1"/>
    <property type="molecule type" value="Genomic_DNA"/>
</dbReference>
<dbReference type="OrthoDB" id="2341546at2759"/>
<dbReference type="GO" id="GO:0005634">
    <property type="term" value="C:nucleus"/>
    <property type="evidence" value="ECO:0007669"/>
    <property type="project" value="UniProtKB-SubCell"/>
</dbReference>
<keyword evidence="5" id="KW-0238">DNA-binding</keyword>
<dbReference type="InterPro" id="IPR007219">
    <property type="entry name" value="XnlR_reg_dom"/>
</dbReference>
<dbReference type="AlphaFoldDB" id="A0A6G1GFA9"/>
<dbReference type="PANTHER" id="PTHR31845">
    <property type="entry name" value="FINGER DOMAIN PROTEIN, PUTATIVE-RELATED"/>
    <property type="match status" value="1"/>
</dbReference>
<evidence type="ECO:0000313" key="11">
    <source>
        <dbReference type="EMBL" id="KAF1816540.1"/>
    </source>
</evidence>
<feature type="compositionally biased region" description="Polar residues" evidence="8">
    <location>
        <begin position="1"/>
        <end position="10"/>
    </location>
</feature>
<keyword evidence="4" id="KW-0805">Transcription regulation</keyword>
<dbReference type="GO" id="GO:0006351">
    <property type="term" value="P:DNA-templated transcription"/>
    <property type="evidence" value="ECO:0007669"/>
    <property type="project" value="InterPro"/>
</dbReference>
<sequence length="622" mass="70803">RKRNSSTVGLESSPDSDPDDEEHKRRQPGVKRACNECRQQKLRCDVVQDPYQPCSRCIKHKLDCRIDSNFKRVGKRSRFAELERNKELLERQIQELKQQVSTSKPTPPPQSMSPFFPPPNGPNGQSSAMYAGLSNSPDQQHLGSHEAVASLLDLKQGLDGSAAGFGASPNSRLLRSLEEVVLAPHRVNELFEEYWSNYHGFLELLDPEQSPDSFFDQSKLLFWTIIVIAARQFGRDRELLSRLTAPYTRLVWGSMSKVPQNYNVVKALCLLCAWPLPTSSTSTDPTFMFCGLMMQIAKQIGLHRPSHAQDFTRTHINLKDEDVKDRLKTWACCNIVAQNIATGYGQPPDTLYDATLDFGDASFHDTPLPTQVAQRLALEKFCNHITKTLYSNEKQPNDIFGERQDSIRVNMLAQAMHGLETRLDSSTNWLPLHLSAVRLHLRLHTFFDPPSSPTYSSDLQELYQATTNFLDVAMSDELTGLKYATSFIMQMMLAAGFALFKLLNSFFVVNVDRDYGRNLFYRTIRAIRNMSVITNDLPQRLAEVLVQLWKASGEGFKYEEDSDRPPTRRSVDHNVQLKVRCRMSMSLLYDSVWRWREELQGKVRVESLDKAVKNPTSPEATS</sequence>
<evidence type="ECO:0000256" key="1">
    <source>
        <dbReference type="ARBA" id="ARBA00004123"/>
    </source>
</evidence>
<keyword evidence="9" id="KW-0472">Membrane</keyword>
<keyword evidence="9" id="KW-0812">Transmembrane</keyword>
<reference evidence="13" key="2">
    <citation type="submission" date="2020-04" db="EMBL/GenBank/DDBJ databases">
        <authorList>
            <consortium name="NCBI Genome Project"/>
        </authorList>
    </citation>
    <scope>NUCLEOTIDE SEQUENCE</scope>
    <source>
        <strain evidence="13">CBS 781.70</strain>
    </source>
</reference>
<organism evidence="11">
    <name type="scientific">Eremomyces bilateralis CBS 781.70</name>
    <dbReference type="NCBI Taxonomy" id="1392243"/>
    <lineage>
        <taxon>Eukaryota</taxon>
        <taxon>Fungi</taxon>
        <taxon>Dikarya</taxon>
        <taxon>Ascomycota</taxon>
        <taxon>Pezizomycotina</taxon>
        <taxon>Dothideomycetes</taxon>
        <taxon>Dothideomycetes incertae sedis</taxon>
        <taxon>Eremomycetales</taxon>
        <taxon>Eremomycetaceae</taxon>
        <taxon>Eremomyces</taxon>
    </lineage>
</organism>
<feature type="compositionally biased region" description="Pro residues" evidence="8">
    <location>
        <begin position="105"/>
        <end position="121"/>
    </location>
</feature>